<dbReference type="SUPFAM" id="SSF53335">
    <property type="entry name" value="S-adenosyl-L-methionine-dependent methyltransferases"/>
    <property type="match status" value="1"/>
</dbReference>
<evidence type="ECO:0000313" key="13">
    <source>
        <dbReference type="Proteomes" id="UP001187531"/>
    </source>
</evidence>
<keyword evidence="7" id="KW-0489">Methyltransferase</keyword>
<dbReference type="Gene3D" id="3.40.50.150">
    <property type="entry name" value="Vaccinia Virus protein VP39"/>
    <property type="match status" value="1"/>
</dbReference>
<dbReference type="GO" id="GO:0005829">
    <property type="term" value="C:cytosol"/>
    <property type="evidence" value="ECO:0007669"/>
    <property type="project" value="UniProtKB-SubCell"/>
</dbReference>
<evidence type="ECO:0000313" key="12">
    <source>
        <dbReference type="EMBL" id="KAK2725932.1"/>
    </source>
</evidence>
<evidence type="ECO:0000256" key="8">
    <source>
        <dbReference type="ARBA" id="ARBA00022679"/>
    </source>
</evidence>
<evidence type="ECO:0000256" key="7">
    <source>
        <dbReference type="ARBA" id="ARBA00022603"/>
    </source>
</evidence>
<dbReference type="InterPro" id="IPR029063">
    <property type="entry name" value="SAM-dependent_MTases_sf"/>
</dbReference>
<dbReference type="InterPro" id="IPR012901">
    <property type="entry name" value="CARME"/>
</dbReference>
<dbReference type="GO" id="GO:0030735">
    <property type="term" value="F:carnosine N-methyltransferase activity"/>
    <property type="evidence" value="ECO:0007669"/>
    <property type="project" value="UniProtKB-EC"/>
</dbReference>
<accession>A0AA88IQL3</accession>
<name>A0AA88IQL3_ARTSF</name>
<keyword evidence="9" id="KW-0949">S-adenosyl-L-methionine</keyword>
<dbReference type="GO" id="GO:0005634">
    <property type="term" value="C:nucleus"/>
    <property type="evidence" value="ECO:0007669"/>
    <property type="project" value="UniProtKB-SubCell"/>
</dbReference>
<evidence type="ECO:0000256" key="11">
    <source>
        <dbReference type="ARBA" id="ARBA00054322"/>
    </source>
</evidence>
<dbReference type="EC" id="2.1.1.22" evidence="4"/>
<evidence type="ECO:0000256" key="2">
    <source>
        <dbReference type="ARBA" id="ARBA00004514"/>
    </source>
</evidence>
<dbReference type="PANTHER" id="PTHR12303:SF6">
    <property type="entry name" value="CARNOSINE N-METHYLTRANSFERASE"/>
    <property type="match status" value="1"/>
</dbReference>
<evidence type="ECO:0000256" key="9">
    <source>
        <dbReference type="ARBA" id="ARBA00022691"/>
    </source>
</evidence>
<comment type="function">
    <text evidence="11">N-methyltransferase that catalyzes the formation of anserine (beta-alanyl-N(Pi)-methyl-L-histidine) from carnosine. Anserine, a methylated derivative of carnosine (beta-alanyl-L-histidine), is an abundant constituent of vertebrate skeletal muscles. Also methylates other L-histidine-containing di- and tripeptides such as Gly-Gly-His, Gly-His and homocarnosine (GABA-His).</text>
</comment>
<keyword evidence="6" id="KW-0963">Cytoplasm</keyword>
<dbReference type="GO" id="GO:0035498">
    <property type="term" value="P:carnosine metabolic process"/>
    <property type="evidence" value="ECO:0007669"/>
    <property type="project" value="TreeGrafter"/>
</dbReference>
<dbReference type="GO" id="GO:0032259">
    <property type="term" value="P:methylation"/>
    <property type="evidence" value="ECO:0007669"/>
    <property type="project" value="UniProtKB-KW"/>
</dbReference>
<evidence type="ECO:0000256" key="5">
    <source>
        <dbReference type="ARBA" id="ARBA00015448"/>
    </source>
</evidence>
<comment type="similarity">
    <text evidence="3">Belongs to the carnosine N-methyltransferase family.</text>
</comment>
<dbReference type="FunFam" id="3.40.50.150:FF:000094">
    <property type="entry name" value="Carnosine N-methyltransferase 1"/>
    <property type="match status" value="1"/>
</dbReference>
<evidence type="ECO:0000256" key="4">
    <source>
        <dbReference type="ARBA" id="ARBA00012003"/>
    </source>
</evidence>
<reference evidence="12" key="1">
    <citation type="submission" date="2023-07" db="EMBL/GenBank/DDBJ databases">
        <title>Chromosome-level genome assembly of Artemia franciscana.</title>
        <authorList>
            <person name="Jo E."/>
        </authorList>
    </citation>
    <scope>NUCLEOTIDE SEQUENCE</scope>
    <source>
        <tissue evidence="12">Whole body</tissue>
    </source>
</reference>
<keyword evidence="10" id="KW-0539">Nucleus</keyword>
<dbReference type="AlphaFoldDB" id="A0AA88IQL3"/>
<gene>
    <name evidence="12" type="ORF">QYM36_000418</name>
</gene>
<comment type="caution">
    <text evidence="12">The sequence shown here is derived from an EMBL/GenBank/DDBJ whole genome shotgun (WGS) entry which is preliminary data.</text>
</comment>
<evidence type="ECO:0000256" key="1">
    <source>
        <dbReference type="ARBA" id="ARBA00004123"/>
    </source>
</evidence>
<sequence>MDNGKISCSNNLQKILGDLSSVRTHSLMRLARTEKYLSTLPKLHQNLLASYKKHLVNLRVGIEQNADIIKLISADVSTMFENIQHDSNFVKANTIPTAHDMEKVQMTIKAISRDWSADGEKERELCYQPILDELARWFPLSENSSDVEVLVPGAGLGRLAYEIAKRGYTCQGNEFSLFMLFASNFVLNKCQGLNHYRLFPWVHTYTNNVKDEDQMRPSFFPDADPSELPPNARFSMAAGDFLEIYTEKETWNCVATCFFVDCAHNIVSFIETIWNILKPGGIWINLGPLLYHFADIPGEKSIEPSYTAVREAITGFGFTFEKEELGVKTTYCQNPSSMLQYEYNSVFFVCRKPVDAPVVNSMAFHTIR</sequence>
<protein>
    <recommendedName>
        <fullName evidence="5">Carnosine N-methyltransferase</fullName>
        <ecNumber evidence="4">2.1.1.22</ecNumber>
    </recommendedName>
</protein>
<dbReference type="Pfam" id="PF07942">
    <property type="entry name" value="CARME"/>
    <property type="match status" value="1"/>
</dbReference>
<organism evidence="12 13">
    <name type="scientific">Artemia franciscana</name>
    <name type="common">Brine shrimp</name>
    <name type="synonym">Artemia sanfranciscana</name>
    <dbReference type="NCBI Taxonomy" id="6661"/>
    <lineage>
        <taxon>Eukaryota</taxon>
        <taxon>Metazoa</taxon>
        <taxon>Ecdysozoa</taxon>
        <taxon>Arthropoda</taxon>
        <taxon>Crustacea</taxon>
        <taxon>Branchiopoda</taxon>
        <taxon>Anostraca</taxon>
        <taxon>Artemiidae</taxon>
        <taxon>Artemia</taxon>
    </lineage>
</organism>
<dbReference type="Proteomes" id="UP001187531">
    <property type="component" value="Unassembled WGS sequence"/>
</dbReference>
<proteinExistence type="inferred from homology"/>
<dbReference type="SMART" id="SM01296">
    <property type="entry name" value="N2227"/>
    <property type="match status" value="1"/>
</dbReference>
<keyword evidence="13" id="KW-1185">Reference proteome</keyword>
<evidence type="ECO:0000256" key="6">
    <source>
        <dbReference type="ARBA" id="ARBA00022490"/>
    </source>
</evidence>
<evidence type="ECO:0000256" key="3">
    <source>
        <dbReference type="ARBA" id="ARBA00010086"/>
    </source>
</evidence>
<evidence type="ECO:0000256" key="10">
    <source>
        <dbReference type="ARBA" id="ARBA00023242"/>
    </source>
</evidence>
<comment type="subcellular location">
    <subcellularLocation>
        <location evidence="2">Cytoplasm</location>
        <location evidence="2">Cytosol</location>
    </subcellularLocation>
    <subcellularLocation>
        <location evidence="1">Nucleus</location>
    </subcellularLocation>
</comment>
<dbReference type="EMBL" id="JAVRJZ010000002">
    <property type="protein sequence ID" value="KAK2725932.1"/>
    <property type="molecule type" value="Genomic_DNA"/>
</dbReference>
<keyword evidence="8" id="KW-0808">Transferase</keyword>
<dbReference type="PANTHER" id="PTHR12303">
    <property type="entry name" value="CARNOSINE N-METHYLTRANSFERASE"/>
    <property type="match status" value="1"/>
</dbReference>